<evidence type="ECO:0000313" key="5">
    <source>
        <dbReference type="EnsemblMetazoa" id="Aqu2.1.05088_001"/>
    </source>
</evidence>
<feature type="region of interest" description="Disordered" evidence="3">
    <location>
        <begin position="1"/>
        <end position="25"/>
    </location>
</feature>
<evidence type="ECO:0000256" key="1">
    <source>
        <dbReference type="ARBA" id="ARBA00023117"/>
    </source>
</evidence>
<dbReference type="InParanoid" id="A0A1X7SSN4"/>
<dbReference type="PROSITE" id="PS50014">
    <property type="entry name" value="BROMODOMAIN_2"/>
    <property type="match status" value="1"/>
</dbReference>
<evidence type="ECO:0000256" key="2">
    <source>
        <dbReference type="PROSITE-ProRule" id="PRU00035"/>
    </source>
</evidence>
<proteinExistence type="predicted"/>
<organism evidence="5">
    <name type="scientific">Amphimedon queenslandica</name>
    <name type="common">Sponge</name>
    <dbReference type="NCBI Taxonomy" id="400682"/>
    <lineage>
        <taxon>Eukaryota</taxon>
        <taxon>Metazoa</taxon>
        <taxon>Porifera</taxon>
        <taxon>Demospongiae</taxon>
        <taxon>Heteroscleromorpha</taxon>
        <taxon>Haplosclerida</taxon>
        <taxon>Niphatidae</taxon>
        <taxon>Amphimedon</taxon>
    </lineage>
</organism>
<accession>A0A1X7SSN4</accession>
<dbReference type="SUPFAM" id="SSF47370">
    <property type="entry name" value="Bromodomain"/>
    <property type="match status" value="1"/>
</dbReference>
<dbReference type="InterPro" id="IPR036427">
    <property type="entry name" value="Bromodomain-like_sf"/>
</dbReference>
<dbReference type="STRING" id="400682.A0A1X7SSN4"/>
<reference evidence="5" key="1">
    <citation type="submission" date="2017-05" db="UniProtKB">
        <authorList>
            <consortium name="EnsemblMetazoa"/>
        </authorList>
    </citation>
    <scope>IDENTIFICATION</scope>
</reference>
<evidence type="ECO:0000256" key="3">
    <source>
        <dbReference type="SAM" id="MobiDB-lite"/>
    </source>
</evidence>
<dbReference type="InterPro" id="IPR001487">
    <property type="entry name" value="Bromodomain"/>
</dbReference>
<keyword evidence="1 2" id="KW-0103">Bromodomain</keyword>
<evidence type="ECO:0000259" key="4">
    <source>
        <dbReference type="PROSITE" id="PS50014"/>
    </source>
</evidence>
<dbReference type="AlphaFoldDB" id="A0A1X7SSN4"/>
<dbReference type="Pfam" id="PF00439">
    <property type="entry name" value="Bromodomain"/>
    <property type="match status" value="1"/>
</dbReference>
<dbReference type="Gene3D" id="1.20.920.10">
    <property type="entry name" value="Bromodomain-like"/>
    <property type="match status" value="1"/>
</dbReference>
<dbReference type="EnsemblMetazoa" id="Aqu2.1.05088_001">
    <property type="protein sequence ID" value="Aqu2.1.05088_001"/>
    <property type="gene ID" value="Aqu2.1.05088"/>
</dbReference>
<feature type="domain" description="Bromo" evidence="4">
    <location>
        <begin position="69"/>
        <end position="94"/>
    </location>
</feature>
<name>A0A1X7SSN4_AMPQE</name>
<protein>
    <recommendedName>
        <fullName evidence="4">Bromo domain-containing protein</fullName>
    </recommendedName>
</protein>
<feature type="compositionally biased region" description="Basic and acidic residues" evidence="3">
    <location>
        <begin position="12"/>
        <end position="25"/>
    </location>
</feature>
<sequence>MNTSSMLAQSDDDTKSEETSTDRATDAVSQVDVLYYKKAKAGRRRRTNPEVPFAAALEKIVNKLSAVQEPVSSKDVPDYYNLIKFPMDLQTMKD</sequence>
<dbReference type="OrthoDB" id="784962at2759"/>